<dbReference type="AlphaFoldDB" id="A0A323TI19"/>
<name>A0A323TI19_9BACI</name>
<proteinExistence type="predicted"/>
<dbReference type="InterPro" id="IPR028994">
    <property type="entry name" value="Integrin_alpha_N"/>
</dbReference>
<gene>
    <name evidence="1" type="ORF">CR194_15715</name>
</gene>
<comment type="caution">
    <text evidence="1">The sequence shown here is derived from an EMBL/GenBank/DDBJ whole genome shotgun (WGS) entry which is preliminary data.</text>
</comment>
<evidence type="ECO:0000313" key="1">
    <source>
        <dbReference type="EMBL" id="PYZ92283.1"/>
    </source>
</evidence>
<dbReference type="OrthoDB" id="1653343at2"/>
<dbReference type="EMBL" id="PDOD01000004">
    <property type="protein sequence ID" value="PYZ92283.1"/>
    <property type="molecule type" value="Genomic_DNA"/>
</dbReference>
<dbReference type="SUPFAM" id="SSF69318">
    <property type="entry name" value="Integrin alpha N-terminal domain"/>
    <property type="match status" value="1"/>
</dbReference>
<organism evidence="1 2">
    <name type="scientific">Salipaludibacillus keqinensis</name>
    <dbReference type="NCBI Taxonomy" id="2045207"/>
    <lineage>
        <taxon>Bacteria</taxon>
        <taxon>Bacillati</taxon>
        <taxon>Bacillota</taxon>
        <taxon>Bacilli</taxon>
        <taxon>Bacillales</taxon>
        <taxon>Bacillaceae</taxon>
    </lineage>
</organism>
<keyword evidence="1" id="KW-0167">Capsid protein</keyword>
<dbReference type="RefSeq" id="WP_110610785.1">
    <property type="nucleotide sequence ID" value="NZ_PDOD01000004.1"/>
</dbReference>
<keyword evidence="1" id="KW-0946">Virion</keyword>
<dbReference type="Proteomes" id="UP000248214">
    <property type="component" value="Unassembled WGS sequence"/>
</dbReference>
<sequence length="248" mass="27899">MNDFRFAGQGAPPQIYVLDTKYGDVTGDGVIDTVFLVGEKPYGTESPFVDHITVFIQDGQTHLYYRVIPKEASGYNPTIFLGDFTGNHVDDILISTSSGGSGGYAFYDMYAFINHRPVLIFNHETFNEHYTYTVTYKDHFQVKVVGSDSKTYTIDITYKGEEYLAEIYEPDGRLKESIEGWVNPLGDLYPVDFQRDGVYGLYAARRIAGRYNADGLGYVQMSLEWDGRQFMPFFQTVGIFGGDSSATP</sequence>
<accession>A0A323TI19</accession>
<reference evidence="1 2" key="1">
    <citation type="submission" date="2017-10" db="EMBL/GenBank/DDBJ databases">
        <title>Bacillus sp. nov., a halophilic bacterium isolated from a Keqin Lake.</title>
        <authorList>
            <person name="Wang H."/>
        </authorList>
    </citation>
    <scope>NUCLEOTIDE SEQUENCE [LARGE SCALE GENOMIC DNA]</scope>
    <source>
        <strain evidence="1 2">KQ-12</strain>
    </source>
</reference>
<keyword evidence="2" id="KW-1185">Reference proteome</keyword>
<evidence type="ECO:0000313" key="2">
    <source>
        <dbReference type="Proteomes" id="UP000248214"/>
    </source>
</evidence>
<protein>
    <submittedName>
        <fullName evidence="1">Spore coat protein</fullName>
    </submittedName>
</protein>